<dbReference type="PANTHER" id="PTHR27008:SF542">
    <property type="entry name" value="OS02G0635600 PROTEIN"/>
    <property type="match status" value="1"/>
</dbReference>
<comment type="function">
    <text evidence="24">The processed protein kinase Xa21 chain released by protein cleavage after X.oryzae pv. oryzae protein Ax21 detection translocates into the nucleus where it can bind and regulate WRKY62, a transcription factor. Confers resistance to the bacterial pathogen X.oryzae pv. oryzae (Xoo).</text>
</comment>
<dbReference type="Gene3D" id="3.80.10.10">
    <property type="entry name" value="Ribonuclease Inhibitor"/>
    <property type="match status" value="4"/>
</dbReference>
<organism evidence="30 31">
    <name type="scientific">Eragrostis curvula</name>
    <name type="common">weeping love grass</name>
    <dbReference type="NCBI Taxonomy" id="38414"/>
    <lineage>
        <taxon>Eukaryota</taxon>
        <taxon>Viridiplantae</taxon>
        <taxon>Streptophyta</taxon>
        <taxon>Embryophyta</taxon>
        <taxon>Tracheophyta</taxon>
        <taxon>Spermatophyta</taxon>
        <taxon>Magnoliopsida</taxon>
        <taxon>Liliopsida</taxon>
        <taxon>Poales</taxon>
        <taxon>Poaceae</taxon>
        <taxon>PACMAD clade</taxon>
        <taxon>Chloridoideae</taxon>
        <taxon>Eragrostideae</taxon>
        <taxon>Eragrostidinae</taxon>
        <taxon>Eragrostis</taxon>
    </lineage>
</organism>
<dbReference type="FunFam" id="3.30.200.20:FF:000432">
    <property type="entry name" value="LRR receptor-like serine/threonine-protein kinase EFR"/>
    <property type="match status" value="1"/>
</dbReference>
<comment type="catalytic activity">
    <reaction evidence="21">
        <text>L-threonyl-[protein] + ATP = O-phospho-L-threonyl-[protein] + ADP + H(+)</text>
        <dbReference type="Rhea" id="RHEA:46608"/>
        <dbReference type="Rhea" id="RHEA-COMP:11060"/>
        <dbReference type="Rhea" id="RHEA-COMP:11605"/>
        <dbReference type="ChEBI" id="CHEBI:15378"/>
        <dbReference type="ChEBI" id="CHEBI:30013"/>
        <dbReference type="ChEBI" id="CHEBI:30616"/>
        <dbReference type="ChEBI" id="CHEBI:61977"/>
        <dbReference type="ChEBI" id="CHEBI:456216"/>
        <dbReference type="EC" id="2.7.11.1"/>
    </reaction>
</comment>
<evidence type="ECO:0000256" key="19">
    <source>
        <dbReference type="ARBA" id="ARBA00023170"/>
    </source>
</evidence>
<evidence type="ECO:0000256" key="22">
    <source>
        <dbReference type="ARBA" id="ARBA00048679"/>
    </source>
</evidence>
<dbReference type="SUPFAM" id="SSF56112">
    <property type="entry name" value="Protein kinase-like (PK-like)"/>
    <property type="match status" value="1"/>
</dbReference>
<keyword evidence="7" id="KW-0723">Serine/threonine-protein kinase</keyword>
<evidence type="ECO:0000256" key="11">
    <source>
        <dbReference type="ARBA" id="ARBA00022692"/>
    </source>
</evidence>
<evidence type="ECO:0000256" key="16">
    <source>
        <dbReference type="ARBA" id="ARBA00022840"/>
    </source>
</evidence>
<feature type="binding site" evidence="26">
    <location>
        <position position="729"/>
    </location>
    <ligand>
        <name>ATP</name>
        <dbReference type="ChEBI" id="CHEBI:30616"/>
    </ligand>
</feature>
<evidence type="ECO:0000256" key="23">
    <source>
        <dbReference type="ARBA" id="ARBA00054320"/>
    </source>
</evidence>
<feature type="transmembrane region" description="Helical" evidence="27">
    <location>
        <begin position="640"/>
        <end position="664"/>
    </location>
</feature>
<keyword evidence="18 27" id="KW-0472">Membrane</keyword>
<evidence type="ECO:0000256" key="4">
    <source>
        <dbReference type="ARBA" id="ARBA00008684"/>
    </source>
</evidence>
<dbReference type="Pfam" id="PF07714">
    <property type="entry name" value="PK_Tyr_Ser-Thr"/>
    <property type="match status" value="1"/>
</dbReference>
<keyword evidence="17 27" id="KW-1133">Transmembrane helix</keyword>
<feature type="non-terminal residue" evidence="30">
    <location>
        <position position="1"/>
    </location>
</feature>
<evidence type="ECO:0000313" key="31">
    <source>
        <dbReference type="Proteomes" id="UP000324897"/>
    </source>
</evidence>
<feature type="signal peptide" evidence="28">
    <location>
        <begin position="1"/>
        <end position="19"/>
    </location>
</feature>
<evidence type="ECO:0000256" key="17">
    <source>
        <dbReference type="ARBA" id="ARBA00022989"/>
    </source>
</evidence>
<name>A0A5J9WNN9_9POAL</name>
<evidence type="ECO:0000256" key="7">
    <source>
        <dbReference type="ARBA" id="ARBA00022527"/>
    </source>
</evidence>
<evidence type="ECO:0000256" key="5">
    <source>
        <dbReference type="ARBA" id="ARBA00012513"/>
    </source>
</evidence>
<dbReference type="GO" id="GO:0005524">
    <property type="term" value="F:ATP binding"/>
    <property type="evidence" value="ECO:0007669"/>
    <property type="project" value="UniProtKB-UniRule"/>
</dbReference>
<keyword evidence="14 26" id="KW-0547">Nucleotide-binding</keyword>
<dbReference type="InterPro" id="IPR013210">
    <property type="entry name" value="LRR_N_plant-typ"/>
</dbReference>
<dbReference type="SMART" id="SM00369">
    <property type="entry name" value="LRR_TYP"/>
    <property type="match status" value="6"/>
</dbReference>
<dbReference type="Gene3D" id="1.10.510.10">
    <property type="entry name" value="Transferase(Phosphotransferase) domain 1"/>
    <property type="match status" value="1"/>
</dbReference>
<evidence type="ECO:0000256" key="9">
    <source>
        <dbReference type="ARBA" id="ARBA00022614"/>
    </source>
</evidence>
<dbReference type="EC" id="2.7.11.1" evidence="5"/>
<reference evidence="30 31" key="1">
    <citation type="journal article" date="2019" name="Sci. Rep.">
        <title>A high-quality genome of Eragrostis curvula grass provides insights into Poaceae evolution and supports new strategies to enhance forage quality.</title>
        <authorList>
            <person name="Carballo J."/>
            <person name="Santos B.A.C.M."/>
            <person name="Zappacosta D."/>
            <person name="Garbus I."/>
            <person name="Selva J.P."/>
            <person name="Gallo C.A."/>
            <person name="Diaz A."/>
            <person name="Albertini E."/>
            <person name="Caccamo M."/>
            <person name="Echenique V."/>
        </authorList>
    </citation>
    <scope>NUCLEOTIDE SEQUENCE [LARGE SCALE GENOMIC DNA]</scope>
    <source>
        <strain evidence="31">cv. Victoria</strain>
        <tissue evidence="30">Leaf</tissue>
    </source>
</reference>
<evidence type="ECO:0000256" key="3">
    <source>
        <dbReference type="ARBA" id="ARBA00004479"/>
    </source>
</evidence>
<dbReference type="PROSITE" id="PS50011">
    <property type="entry name" value="PROTEIN_KINASE_DOM"/>
    <property type="match status" value="1"/>
</dbReference>
<proteinExistence type="inferred from homology"/>
<keyword evidence="20" id="KW-0325">Glycoprotein</keyword>
<comment type="function">
    <text evidence="23">Receptor kinase that detects X.oryzae pv. oryzae protein Ax21 to promote innate immunity. Following X.oryzae pv. oryzae protein Ax21 detection, undergoes cleavage, releasing the processed protein kinase Xa21 chain.</text>
</comment>
<dbReference type="FunFam" id="3.80.10.10:FF:001158">
    <property type="entry name" value="Leucine-rich repeat protein kinase family protein"/>
    <property type="match status" value="1"/>
</dbReference>
<comment type="subcellular location">
    <subcellularLocation>
        <location evidence="1">Cell membrane</location>
        <topology evidence="1">Single-pass membrane protein</topology>
    </subcellularLocation>
    <subcellularLocation>
        <location evidence="2">Endoplasmic reticulum membrane</location>
        <topology evidence="2">Single-pass membrane protein</topology>
    </subcellularLocation>
    <subcellularLocation>
        <location evidence="3">Membrane</location>
        <topology evidence="3">Single-pass type I membrane protein</topology>
    </subcellularLocation>
</comment>
<evidence type="ECO:0000256" key="10">
    <source>
        <dbReference type="ARBA" id="ARBA00022679"/>
    </source>
</evidence>
<dbReference type="FunFam" id="1.10.510.10:FF:000358">
    <property type="entry name" value="Putative leucine-rich repeat receptor-like serine/threonine-protein kinase"/>
    <property type="match status" value="1"/>
</dbReference>
<evidence type="ECO:0000259" key="29">
    <source>
        <dbReference type="PROSITE" id="PS50011"/>
    </source>
</evidence>
<dbReference type="InterPro" id="IPR001611">
    <property type="entry name" value="Leu-rich_rpt"/>
</dbReference>
<evidence type="ECO:0000256" key="26">
    <source>
        <dbReference type="PROSITE-ProRule" id="PRU10141"/>
    </source>
</evidence>
<evidence type="ECO:0000256" key="2">
    <source>
        <dbReference type="ARBA" id="ARBA00004389"/>
    </source>
</evidence>
<dbReference type="InterPro" id="IPR000719">
    <property type="entry name" value="Prot_kinase_dom"/>
</dbReference>
<evidence type="ECO:0000256" key="24">
    <source>
        <dbReference type="ARBA" id="ARBA00056628"/>
    </source>
</evidence>
<dbReference type="InterPro" id="IPR032675">
    <property type="entry name" value="LRR_dom_sf"/>
</dbReference>
<evidence type="ECO:0000256" key="6">
    <source>
        <dbReference type="ARBA" id="ARBA00022475"/>
    </source>
</evidence>
<dbReference type="InterPro" id="IPR017441">
    <property type="entry name" value="Protein_kinase_ATP_BS"/>
</dbReference>
<keyword evidence="13" id="KW-0677">Repeat</keyword>
<dbReference type="Pfam" id="PF23598">
    <property type="entry name" value="LRR_14"/>
    <property type="match status" value="1"/>
</dbReference>
<evidence type="ECO:0000256" key="14">
    <source>
        <dbReference type="ARBA" id="ARBA00022741"/>
    </source>
</evidence>
<dbReference type="OrthoDB" id="676979at2759"/>
<dbReference type="GO" id="GO:0005886">
    <property type="term" value="C:plasma membrane"/>
    <property type="evidence" value="ECO:0007669"/>
    <property type="project" value="UniProtKB-SubCell"/>
</dbReference>
<dbReference type="Gramene" id="TVU49733">
    <property type="protein sequence ID" value="TVU49733"/>
    <property type="gene ID" value="EJB05_01064"/>
</dbReference>
<evidence type="ECO:0000256" key="15">
    <source>
        <dbReference type="ARBA" id="ARBA00022777"/>
    </source>
</evidence>
<dbReference type="SMART" id="SM00220">
    <property type="entry name" value="S_TKc"/>
    <property type="match status" value="1"/>
</dbReference>
<keyword evidence="11 27" id="KW-0812">Transmembrane</keyword>
<keyword evidence="6" id="KW-1003">Cell membrane</keyword>
<dbReference type="PROSITE" id="PS00107">
    <property type="entry name" value="PROTEIN_KINASE_ATP"/>
    <property type="match status" value="1"/>
</dbReference>
<dbReference type="PROSITE" id="PS00108">
    <property type="entry name" value="PROTEIN_KINASE_ST"/>
    <property type="match status" value="1"/>
</dbReference>
<dbReference type="EMBL" id="RWGY01000002">
    <property type="protein sequence ID" value="TVU49733.1"/>
    <property type="molecule type" value="Genomic_DNA"/>
</dbReference>
<evidence type="ECO:0000256" key="28">
    <source>
        <dbReference type="SAM" id="SignalP"/>
    </source>
</evidence>
<evidence type="ECO:0000256" key="8">
    <source>
        <dbReference type="ARBA" id="ARBA00022553"/>
    </source>
</evidence>
<evidence type="ECO:0000256" key="27">
    <source>
        <dbReference type="SAM" id="Phobius"/>
    </source>
</evidence>
<dbReference type="PANTHER" id="PTHR27008">
    <property type="entry name" value="OS04G0122200 PROTEIN"/>
    <property type="match status" value="1"/>
</dbReference>
<dbReference type="FunFam" id="3.80.10.10:FF:000288">
    <property type="entry name" value="LRR receptor-like serine/threonine-protein kinase EFR"/>
    <property type="match status" value="1"/>
</dbReference>
<keyword evidence="9" id="KW-0433">Leucine-rich repeat</keyword>
<dbReference type="InterPro" id="IPR051809">
    <property type="entry name" value="Plant_receptor-like_S/T_kinase"/>
</dbReference>
<dbReference type="InterPro" id="IPR001245">
    <property type="entry name" value="Ser-Thr/Tyr_kinase_cat_dom"/>
</dbReference>
<comment type="caution">
    <text evidence="30">The sequence shown here is derived from an EMBL/GenBank/DDBJ whole genome shotgun (WGS) entry which is preliminary data.</text>
</comment>
<dbReference type="InterPro" id="IPR055414">
    <property type="entry name" value="LRR_R13L4/SHOC2-like"/>
</dbReference>
<keyword evidence="31" id="KW-1185">Reference proteome</keyword>
<evidence type="ECO:0000256" key="25">
    <source>
        <dbReference type="ARBA" id="ARBA00072040"/>
    </source>
</evidence>
<dbReference type="InterPro" id="IPR011009">
    <property type="entry name" value="Kinase-like_dom_sf"/>
</dbReference>
<dbReference type="Pfam" id="PF08263">
    <property type="entry name" value="LRRNT_2"/>
    <property type="match status" value="1"/>
</dbReference>
<keyword evidence="12 28" id="KW-0732">Signal</keyword>
<evidence type="ECO:0000256" key="13">
    <source>
        <dbReference type="ARBA" id="ARBA00022737"/>
    </source>
</evidence>
<comment type="catalytic activity">
    <reaction evidence="22">
        <text>L-seryl-[protein] + ATP = O-phospho-L-seryl-[protein] + ADP + H(+)</text>
        <dbReference type="Rhea" id="RHEA:17989"/>
        <dbReference type="Rhea" id="RHEA-COMP:9863"/>
        <dbReference type="Rhea" id="RHEA-COMP:11604"/>
        <dbReference type="ChEBI" id="CHEBI:15378"/>
        <dbReference type="ChEBI" id="CHEBI:29999"/>
        <dbReference type="ChEBI" id="CHEBI:30616"/>
        <dbReference type="ChEBI" id="CHEBI:83421"/>
        <dbReference type="ChEBI" id="CHEBI:456216"/>
        <dbReference type="EC" id="2.7.11.1"/>
    </reaction>
</comment>
<evidence type="ECO:0000256" key="20">
    <source>
        <dbReference type="ARBA" id="ARBA00023180"/>
    </source>
</evidence>
<dbReference type="InterPro" id="IPR008271">
    <property type="entry name" value="Ser/Thr_kinase_AS"/>
</dbReference>
<evidence type="ECO:0000256" key="12">
    <source>
        <dbReference type="ARBA" id="ARBA00022729"/>
    </source>
</evidence>
<keyword evidence="16 26" id="KW-0067">ATP-binding</keyword>
<gene>
    <name evidence="30" type="ORF">EJB05_01064</name>
</gene>
<dbReference type="InterPro" id="IPR003591">
    <property type="entry name" value="Leu-rich_rpt_typical-subtyp"/>
</dbReference>
<keyword evidence="10" id="KW-0808">Transferase</keyword>
<sequence>MFVSGCLFVLLLRSAAAWAGSSGGDELALLSFKTTLSDPAGSLASWNTSNRVCGGSWSGVVCGRRRHPDRVVALRMNSLGLGGRVSPSLGNLSFLRSLDLGNNSLAGRIPPQLGRLRRLQVLNLSVNALDGDVPTALGRCTQLWALGLRSNRLHGGIPDEVCALRNLVYLDLGSNHLSGEIPASVANLSSLQELRLGFNTLSGAIPPGLGELPNLSVFYVYFNNLSGSIPDSLWNISSLTFVSFYGNGLSGTIPTNAFVNVPRLSFLILSSNQFHGQIPSSIANASSLVNFQMAYNYFSGTVPSELGGLKGLWRLALVFNSLEASEPKDWNFMTSLQNCSQLQTLELDSNNFTGELPSSISNLSISLQKLGLSGNQIFGGIPQHIGNLIGLQTLALESNNLNGPLPFSLSMLQSLQYLSLWSNNLWGNIQLIGNLTRLQYLYIGYNSFNGSIPTTMENLKALLEFDLSRNYFTGSIPSYLFDIPTLTHELDLSHNLLEGPLPPAIGNLKSVSFFHAESNMLSGEIPSTIGECQLLQNLYLQNNSLSGSLPQRLSELKNLEFIDLSSNNLSGQIPKFLGTMSALTHLNLSFNNFSGEVPTFGLFSNVSAFSIDGNTKLCGGISELHLPPCSFQLPKKKKVLVTPIVVPIVATIIILLFLYFFLIWNKKRSTESPSTTPIISHPHLSYWQLVKATDDFSTENLLGAGTFGSVYKGKLHEDGDETANLVAIKVLRLQIPGAVKSFIVECDAMKNIRHRNLVKIITACSSIDFKGDDFKAIVFEFMPNGSLEEWLHPDTNSQPGERHLNLTQRVNILFDVAYALDYLHFHGAAPIVHCDLKPSNVLLDTDMVAHVGDFGLARFLAEGCSTFQLATSSMGFRGTIGYAPPEYGAGNIVSTHGDMYSYGILVLEMITGRKPTDHSFEGVLDLRNYVEMALNSNMTDIFNMDLPEDHENNCENRRRLDSQILLLKLGLLCSVETPSSRMTTKEIIKELHVIKNALANKEEGST</sequence>
<protein>
    <recommendedName>
        <fullName evidence="25">Receptor kinase-like protein Xa21</fullName>
        <ecNumber evidence="5">2.7.11.1</ecNumber>
    </recommendedName>
</protein>
<dbReference type="GO" id="GO:0005789">
    <property type="term" value="C:endoplasmic reticulum membrane"/>
    <property type="evidence" value="ECO:0007669"/>
    <property type="project" value="UniProtKB-SubCell"/>
</dbReference>
<dbReference type="FunFam" id="3.80.10.10:FF:000627">
    <property type="entry name" value="Probable leucine-rich repeat receptor-like protein kinase At2g33170"/>
    <property type="match status" value="1"/>
</dbReference>
<keyword evidence="15" id="KW-0418">Kinase</keyword>
<evidence type="ECO:0000313" key="30">
    <source>
        <dbReference type="EMBL" id="TVU49733.1"/>
    </source>
</evidence>
<evidence type="ECO:0000256" key="1">
    <source>
        <dbReference type="ARBA" id="ARBA00004162"/>
    </source>
</evidence>
<dbReference type="SUPFAM" id="SSF52058">
    <property type="entry name" value="L domain-like"/>
    <property type="match status" value="2"/>
</dbReference>
<dbReference type="Proteomes" id="UP000324897">
    <property type="component" value="Chromosome 6"/>
</dbReference>
<feature type="domain" description="Protein kinase" evidence="29">
    <location>
        <begin position="696"/>
        <end position="995"/>
    </location>
</feature>
<keyword evidence="19" id="KW-0675">Receptor</keyword>
<accession>A0A5J9WNN9</accession>
<keyword evidence="8" id="KW-0597">Phosphoprotein</keyword>
<dbReference type="Gene3D" id="3.30.200.20">
    <property type="entry name" value="Phosphorylase Kinase, domain 1"/>
    <property type="match status" value="1"/>
</dbReference>
<dbReference type="Pfam" id="PF00560">
    <property type="entry name" value="LRR_1"/>
    <property type="match status" value="7"/>
</dbReference>
<evidence type="ECO:0000256" key="21">
    <source>
        <dbReference type="ARBA" id="ARBA00047899"/>
    </source>
</evidence>
<feature type="chain" id="PRO_5023901916" description="Receptor kinase-like protein Xa21" evidence="28">
    <location>
        <begin position="20"/>
        <end position="1006"/>
    </location>
</feature>
<evidence type="ECO:0000256" key="18">
    <source>
        <dbReference type="ARBA" id="ARBA00023136"/>
    </source>
</evidence>
<dbReference type="GO" id="GO:0004674">
    <property type="term" value="F:protein serine/threonine kinase activity"/>
    <property type="evidence" value="ECO:0007669"/>
    <property type="project" value="UniProtKB-KW"/>
</dbReference>
<dbReference type="AlphaFoldDB" id="A0A5J9WNN9"/>
<comment type="similarity">
    <text evidence="4">Belongs to the protein kinase superfamily. Ser/Thr protein kinase family.</text>
</comment>